<keyword evidence="3" id="KW-0040">ANK repeat</keyword>
<dbReference type="SMART" id="SM00248">
    <property type="entry name" value="ANK"/>
    <property type="match status" value="3"/>
</dbReference>
<sequence>MRFIITKLIQIKKYWLIDERKKDGFSALHLACLNNHYDLVRVLIENGNLNINIKNDAEQTPLHLAVDRLNYDIVKLLCTFKYPTDNKNRCNLNAQNKDGDSPLHCLLRNFSLCQLKLSNETNLIIISENRQMYQKIAYLLIENGSNIFLKNKNQQIPFDYCYDFEVVKSLFKFSNSLNRKFEHFFIVDEPAENRIIEFCKDDYNMCVICMKKKRDVLLKPCNHILVCNSCSINCIKCFLCDCFIKEIVRIEKCVLCNERGSVYLFEPCGHLITCSKCATSLKYCFKCKRLIERLVSYTEICLIKHDSANKQTILDLKRYMIKIKELNLIKQNAICGICNCSIRNLIFPCGHSFCKNC</sequence>
<evidence type="ECO:0000313" key="7">
    <source>
        <dbReference type="Proteomes" id="UP000663879"/>
    </source>
</evidence>
<dbReference type="Gene3D" id="1.25.40.20">
    <property type="entry name" value="Ankyrin repeat-containing domain"/>
    <property type="match status" value="1"/>
</dbReference>
<dbReference type="GO" id="GO:0005737">
    <property type="term" value="C:cytoplasm"/>
    <property type="evidence" value="ECO:0007669"/>
    <property type="project" value="TreeGrafter"/>
</dbReference>
<dbReference type="SUPFAM" id="SSF48403">
    <property type="entry name" value="Ankyrin repeat"/>
    <property type="match status" value="1"/>
</dbReference>
<dbReference type="InterPro" id="IPR036770">
    <property type="entry name" value="Ankyrin_rpt-contain_sf"/>
</dbReference>
<reference evidence="6" key="1">
    <citation type="submission" date="2021-02" db="EMBL/GenBank/DDBJ databases">
        <authorList>
            <person name="Nowell W R."/>
        </authorList>
    </citation>
    <scope>NUCLEOTIDE SEQUENCE</scope>
    <source>
        <strain evidence="6">Ploen Becks lab</strain>
    </source>
</reference>
<dbReference type="InterPro" id="IPR001841">
    <property type="entry name" value="Znf_RING"/>
</dbReference>
<feature type="repeat" description="ANK" evidence="3">
    <location>
        <begin position="23"/>
        <end position="47"/>
    </location>
</feature>
<organism evidence="6 7">
    <name type="scientific">Brachionus calyciflorus</name>
    <dbReference type="NCBI Taxonomy" id="104777"/>
    <lineage>
        <taxon>Eukaryota</taxon>
        <taxon>Metazoa</taxon>
        <taxon>Spiralia</taxon>
        <taxon>Gnathifera</taxon>
        <taxon>Rotifera</taxon>
        <taxon>Eurotatoria</taxon>
        <taxon>Monogononta</taxon>
        <taxon>Pseudotrocha</taxon>
        <taxon>Ploima</taxon>
        <taxon>Brachionidae</taxon>
        <taxon>Brachionus</taxon>
    </lineage>
</organism>
<feature type="non-terminal residue" evidence="6">
    <location>
        <position position="357"/>
    </location>
</feature>
<dbReference type="Gene3D" id="3.30.40.10">
    <property type="entry name" value="Zinc/RING finger domain, C3HC4 (zinc finger)"/>
    <property type="match status" value="2"/>
</dbReference>
<dbReference type="PROSITE" id="PS50297">
    <property type="entry name" value="ANK_REP_REGION"/>
    <property type="match status" value="1"/>
</dbReference>
<name>A0A813X1D6_9BILA</name>
<dbReference type="InterPro" id="IPR013083">
    <property type="entry name" value="Znf_RING/FYVE/PHD"/>
</dbReference>
<dbReference type="GO" id="GO:0008270">
    <property type="term" value="F:zinc ion binding"/>
    <property type="evidence" value="ECO:0007669"/>
    <property type="project" value="UniProtKB-KW"/>
</dbReference>
<evidence type="ECO:0000256" key="4">
    <source>
        <dbReference type="PROSITE-ProRule" id="PRU00175"/>
    </source>
</evidence>
<dbReference type="PANTHER" id="PTHR24202:SF53">
    <property type="entry name" value="E3 UBIQUITIN-PROTEIN LIGASE MIB1"/>
    <property type="match status" value="1"/>
</dbReference>
<dbReference type="GO" id="GO:0006897">
    <property type="term" value="P:endocytosis"/>
    <property type="evidence" value="ECO:0007669"/>
    <property type="project" value="TreeGrafter"/>
</dbReference>
<keyword evidence="1 4" id="KW-0479">Metal-binding</keyword>
<dbReference type="GO" id="GO:0007219">
    <property type="term" value="P:Notch signaling pathway"/>
    <property type="evidence" value="ECO:0007669"/>
    <property type="project" value="TreeGrafter"/>
</dbReference>
<dbReference type="SMART" id="SM00184">
    <property type="entry name" value="RING"/>
    <property type="match status" value="3"/>
</dbReference>
<dbReference type="InterPro" id="IPR002110">
    <property type="entry name" value="Ankyrin_rpt"/>
</dbReference>
<dbReference type="PROSITE" id="PS50089">
    <property type="entry name" value="ZF_RING_2"/>
    <property type="match status" value="1"/>
</dbReference>
<accession>A0A813X1D6</accession>
<evidence type="ECO:0000256" key="3">
    <source>
        <dbReference type="PROSITE-ProRule" id="PRU00023"/>
    </source>
</evidence>
<dbReference type="EMBL" id="CAJNOC010001365">
    <property type="protein sequence ID" value="CAF0858471.1"/>
    <property type="molecule type" value="Genomic_DNA"/>
</dbReference>
<dbReference type="PANTHER" id="PTHR24202">
    <property type="entry name" value="E3 UBIQUITIN-PROTEIN LIGASE MIB2"/>
    <property type="match status" value="1"/>
</dbReference>
<dbReference type="Proteomes" id="UP000663879">
    <property type="component" value="Unassembled WGS sequence"/>
</dbReference>
<dbReference type="PROSITE" id="PS50088">
    <property type="entry name" value="ANK_REPEAT"/>
    <property type="match status" value="1"/>
</dbReference>
<feature type="domain" description="RING-type" evidence="5">
    <location>
        <begin position="206"/>
        <end position="241"/>
    </location>
</feature>
<proteinExistence type="predicted"/>
<dbReference type="GO" id="GO:0016567">
    <property type="term" value="P:protein ubiquitination"/>
    <property type="evidence" value="ECO:0007669"/>
    <property type="project" value="TreeGrafter"/>
</dbReference>
<evidence type="ECO:0000256" key="2">
    <source>
        <dbReference type="ARBA" id="ARBA00022833"/>
    </source>
</evidence>
<dbReference type="AlphaFoldDB" id="A0A813X1D6"/>
<dbReference type="Pfam" id="PF13920">
    <property type="entry name" value="zf-C3HC4_3"/>
    <property type="match status" value="2"/>
</dbReference>
<evidence type="ECO:0000313" key="6">
    <source>
        <dbReference type="EMBL" id="CAF0858471.1"/>
    </source>
</evidence>
<evidence type="ECO:0000259" key="5">
    <source>
        <dbReference type="PROSITE" id="PS50089"/>
    </source>
</evidence>
<gene>
    <name evidence="6" type="ORF">OXX778_LOCUS9315</name>
</gene>
<protein>
    <recommendedName>
        <fullName evidence="5">RING-type domain-containing protein</fullName>
    </recommendedName>
</protein>
<keyword evidence="2" id="KW-0862">Zinc</keyword>
<dbReference type="Pfam" id="PF12796">
    <property type="entry name" value="Ank_2"/>
    <property type="match status" value="1"/>
</dbReference>
<keyword evidence="1 4" id="KW-0863">Zinc-finger</keyword>
<keyword evidence="7" id="KW-1185">Reference proteome</keyword>
<comment type="caution">
    <text evidence="6">The sequence shown here is derived from an EMBL/GenBank/DDBJ whole genome shotgun (WGS) entry which is preliminary data.</text>
</comment>
<dbReference type="OrthoDB" id="2122982at2759"/>
<evidence type="ECO:0000256" key="1">
    <source>
        <dbReference type="ARBA" id="ARBA00022771"/>
    </source>
</evidence>